<feature type="compositionally biased region" description="Polar residues" evidence="6">
    <location>
        <begin position="186"/>
        <end position="195"/>
    </location>
</feature>
<evidence type="ECO:0000256" key="2">
    <source>
        <dbReference type="ARBA" id="ARBA00022737"/>
    </source>
</evidence>
<evidence type="ECO:0000256" key="3">
    <source>
        <dbReference type="ARBA" id="ARBA00022771"/>
    </source>
</evidence>
<dbReference type="PROSITE" id="PS52027">
    <property type="entry name" value="ZF_C2HC_C3H"/>
    <property type="match status" value="2"/>
</dbReference>
<accession>A0A7M7N3H1</accession>
<dbReference type="RefSeq" id="XP_030830596.1">
    <property type="nucleotide sequence ID" value="XM_030974736.1"/>
</dbReference>
<feature type="domain" description="C2HC/C3H-type" evidence="7">
    <location>
        <begin position="14"/>
        <end position="43"/>
    </location>
</feature>
<dbReference type="InterPro" id="IPR049899">
    <property type="entry name" value="Znf_C2HC_C3H"/>
</dbReference>
<keyword evidence="4" id="KW-0862">Zinc</keyword>
<dbReference type="Proteomes" id="UP000007110">
    <property type="component" value="Unassembled WGS sequence"/>
</dbReference>
<sequence length="395" mass="44058">MDEVPEYADNIESDFRPCGTCGRTFLPDTLARHAKVCRKTAKKKRKTFDSSKQRAEGTDIGTVPKTNERDLPPSKKNNWRQKHEDFIEAMQSAKGVSKAIKTGAPLPPPPAQKRINPDYVQCPSCERHFSESASERHIPWCKEKNKRIDKRTPSAADKGKVQARTKYKPPLPGGKKKTPSPAAARQPQSRVSTRAGSDRDVAELESRMNGSMKIGNRTSVRNKPFTGSKARSSSLERPSPKSSASSYRSSSGDAVKGRRDNRQDAAYSPASYQSGDGGRYDYDDDMDYDHPDTRQGSAGRRLEPLFKNNNNHKSPNHVLPHDRLRAVSDDNGFAMSTSRTPTPPSSRPTINSRKTSADIVNGRRLPKFCHECGTRYPVQNAKYCCECGTRRVYLD</sequence>
<dbReference type="Gene3D" id="3.30.160.60">
    <property type="entry name" value="Classic Zinc Finger"/>
    <property type="match status" value="1"/>
</dbReference>
<feature type="compositionally biased region" description="Basic and acidic residues" evidence="6">
    <location>
        <begin position="125"/>
        <end position="143"/>
    </location>
</feature>
<evidence type="ECO:0000256" key="4">
    <source>
        <dbReference type="ARBA" id="ARBA00022833"/>
    </source>
</evidence>
<evidence type="ECO:0000313" key="8">
    <source>
        <dbReference type="EnsemblMetazoa" id="XP_030830596"/>
    </source>
</evidence>
<organism evidence="8 9">
    <name type="scientific">Strongylocentrotus purpuratus</name>
    <name type="common">Purple sea urchin</name>
    <dbReference type="NCBI Taxonomy" id="7668"/>
    <lineage>
        <taxon>Eukaryota</taxon>
        <taxon>Metazoa</taxon>
        <taxon>Echinodermata</taxon>
        <taxon>Eleutherozoa</taxon>
        <taxon>Echinozoa</taxon>
        <taxon>Echinoidea</taxon>
        <taxon>Euechinoidea</taxon>
        <taxon>Echinacea</taxon>
        <taxon>Camarodonta</taxon>
        <taxon>Echinidea</taxon>
        <taxon>Strongylocentrotidae</taxon>
        <taxon>Strongylocentrotus</taxon>
    </lineage>
</organism>
<keyword evidence="2" id="KW-0677">Repeat</keyword>
<dbReference type="GeneID" id="575211"/>
<proteinExistence type="predicted"/>
<evidence type="ECO:0000259" key="7">
    <source>
        <dbReference type="PROSITE" id="PS52027"/>
    </source>
</evidence>
<dbReference type="InParanoid" id="A0A7M7N3H1"/>
<evidence type="ECO:0000313" key="9">
    <source>
        <dbReference type="Proteomes" id="UP000007110"/>
    </source>
</evidence>
<keyword evidence="3 5" id="KW-0863">Zinc-finger</keyword>
<dbReference type="AlphaFoldDB" id="A0A7M7N3H1"/>
<feature type="region of interest" description="Disordered" evidence="6">
    <location>
        <begin position="332"/>
        <end position="353"/>
    </location>
</feature>
<feature type="region of interest" description="Disordered" evidence="6">
    <location>
        <begin position="92"/>
        <end position="319"/>
    </location>
</feature>
<evidence type="ECO:0000256" key="6">
    <source>
        <dbReference type="SAM" id="MobiDB-lite"/>
    </source>
</evidence>
<dbReference type="OrthoDB" id="10066537at2759"/>
<dbReference type="KEGG" id="spu:575211"/>
<feature type="compositionally biased region" description="Basic and acidic residues" evidence="6">
    <location>
        <begin position="47"/>
        <end position="57"/>
    </location>
</feature>
<reference evidence="8" key="2">
    <citation type="submission" date="2021-01" db="UniProtKB">
        <authorList>
            <consortium name="EnsemblMetazoa"/>
        </authorList>
    </citation>
    <scope>IDENTIFICATION</scope>
</reference>
<dbReference type="Pfam" id="PF13913">
    <property type="entry name" value="zf-C2HC_2"/>
    <property type="match status" value="2"/>
</dbReference>
<name>A0A7M7N3H1_STRPU</name>
<feature type="compositionally biased region" description="Basic and acidic residues" evidence="6">
    <location>
        <begin position="196"/>
        <end position="206"/>
    </location>
</feature>
<dbReference type="EnsemblMetazoa" id="XM_030974736">
    <property type="protein sequence ID" value="XP_030830596"/>
    <property type="gene ID" value="LOC575211"/>
</dbReference>
<dbReference type="CTD" id="51101"/>
<dbReference type="FunCoup" id="A0A7M7N3H1">
    <property type="interactions" value="469"/>
</dbReference>
<feature type="region of interest" description="Disordered" evidence="6">
    <location>
        <begin position="40"/>
        <end position="79"/>
    </location>
</feature>
<keyword evidence="1" id="KW-0479">Metal-binding</keyword>
<dbReference type="PANTHER" id="PTHR13555">
    <property type="entry name" value="C2H2 ZINC FINGER CGI-62-RELATED"/>
    <property type="match status" value="1"/>
</dbReference>
<dbReference type="OMA" id="ARHEQIC"/>
<dbReference type="GO" id="GO:0008270">
    <property type="term" value="F:zinc ion binding"/>
    <property type="evidence" value="ECO:0007669"/>
    <property type="project" value="UniProtKB-KW"/>
</dbReference>
<dbReference type="InterPro" id="IPR026319">
    <property type="entry name" value="ZC2HC1A/B-like"/>
</dbReference>
<feature type="domain" description="C2HC/C3H-type" evidence="7">
    <location>
        <begin position="118"/>
        <end position="147"/>
    </location>
</feature>
<dbReference type="PANTHER" id="PTHR13555:SF36">
    <property type="entry name" value="ZINC FINGER C2HC DOMAIN-CONTAINING PROTEIN 1B"/>
    <property type="match status" value="1"/>
</dbReference>
<protein>
    <recommendedName>
        <fullName evidence="7">C2HC/C3H-type domain-containing protein</fullName>
    </recommendedName>
</protein>
<evidence type="ECO:0000256" key="5">
    <source>
        <dbReference type="PROSITE-ProRule" id="PRU01371"/>
    </source>
</evidence>
<reference evidence="9" key="1">
    <citation type="submission" date="2015-02" db="EMBL/GenBank/DDBJ databases">
        <title>Genome sequencing for Strongylocentrotus purpuratus.</title>
        <authorList>
            <person name="Murali S."/>
            <person name="Liu Y."/>
            <person name="Vee V."/>
            <person name="English A."/>
            <person name="Wang M."/>
            <person name="Skinner E."/>
            <person name="Han Y."/>
            <person name="Muzny D.M."/>
            <person name="Worley K.C."/>
            <person name="Gibbs R.A."/>
        </authorList>
    </citation>
    <scope>NUCLEOTIDE SEQUENCE</scope>
</reference>
<evidence type="ECO:0000256" key="1">
    <source>
        <dbReference type="ARBA" id="ARBA00022723"/>
    </source>
</evidence>
<keyword evidence="9" id="KW-1185">Reference proteome</keyword>
<feature type="compositionally biased region" description="Low complexity" evidence="6">
    <location>
        <begin position="231"/>
        <end position="251"/>
    </location>
</feature>